<evidence type="ECO:0000313" key="6">
    <source>
        <dbReference type="EMBL" id="NDW47131.1"/>
    </source>
</evidence>
<dbReference type="InterPro" id="IPR009057">
    <property type="entry name" value="Homeodomain-like_sf"/>
</dbReference>
<dbReference type="Pfam" id="PF00440">
    <property type="entry name" value="TetR_N"/>
    <property type="match status" value="1"/>
</dbReference>
<keyword evidence="2 4" id="KW-0238">DNA-binding</keyword>
<dbReference type="GO" id="GO:0003677">
    <property type="term" value="F:DNA binding"/>
    <property type="evidence" value="ECO:0007669"/>
    <property type="project" value="UniProtKB-UniRule"/>
</dbReference>
<dbReference type="RefSeq" id="WP_164132140.1">
    <property type="nucleotide sequence ID" value="NZ_JAAGOX010000053.1"/>
</dbReference>
<evidence type="ECO:0000256" key="3">
    <source>
        <dbReference type="ARBA" id="ARBA00023163"/>
    </source>
</evidence>
<dbReference type="SUPFAM" id="SSF48498">
    <property type="entry name" value="Tetracyclin repressor-like, C-terminal domain"/>
    <property type="match status" value="1"/>
</dbReference>
<dbReference type="AlphaFoldDB" id="A0A6B2NSI4"/>
<dbReference type="InterPro" id="IPR036271">
    <property type="entry name" value="Tet_transcr_reg_TetR-rel_C_sf"/>
</dbReference>
<accession>A0A6B2NSI4</accession>
<protein>
    <submittedName>
        <fullName evidence="6">TetR/AcrR family transcriptional regulator</fullName>
    </submittedName>
</protein>
<name>A0A6B2NSI4_9RHOB</name>
<organism evidence="6">
    <name type="scientific">Ruegeria sp. PrR005</name>
    <dbReference type="NCBI Taxonomy" id="2706882"/>
    <lineage>
        <taxon>Bacteria</taxon>
        <taxon>Pseudomonadati</taxon>
        <taxon>Pseudomonadota</taxon>
        <taxon>Alphaproteobacteria</taxon>
        <taxon>Rhodobacterales</taxon>
        <taxon>Roseobacteraceae</taxon>
        <taxon>Ruegeria</taxon>
    </lineage>
</organism>
<comment type="caution">
    <text evidence="6">The sequence shown here is derived from an EMBL/GenBank/DDBJ whole genome shotgun (WGS) entry which is preliminary data.</text>
</comment>
<reference evidence="6" key="1">
    <citation type="submission" date="2020-02" db="EMBL/GenBank/DDBJ databases">
        <title>Delineation of the pyrene-degrading pathway in Roseobacter clade bacteria by genomic analysis.</title>
        <authorList>
            <person name="Zhou H."/>
            <person name="Wang H."/>
        </authorList>
    </citation>
    <scope>NUCLEOTIDE SEQUENCE</scope>
    <source>
        <strain evidence="6">PrR005</strain>
    </source>
</reference>
<dbReference type="PRINTS" id="PR00455">
    <property type="entry name" value="HTHTETR"/>
</dbReference>
<proteinExistence type="predicted"/>
<dbReference type="EMBL" id="JAAGOX010000053">
    <property type="protein sequence ID" value="NDW47131.1"/>
    <property type="molecule type" value="Genomic_DNA"/>
</dbReference>
<sequence length="188" mass="21272">MRPNKKDELVRKALTVFYRDGFHATGMDKLVAETGVSKTSMYKHFRTKEELIVAVLKLRDESFREWFERRVDELADTPADKILASFDALGEWFEEDSYRGCMFINAGAEFNCKDDPIRQEAAHHKQVLLDYFTNLARQAGARDPELLGCRILLLKEGAIVTSSLLGTAQPACDAKETARILLDEALKG</sequence>
<evidence type="ECO:0000256" key="1">
    <source>
        <dbReference type="ARBA" id="ARBA00023015"/>
    </source>
</evidence>
<evidence type="ECO:0000256" key="4">
    <source>
        <dbReference type="PROSITE-ProRule" id="PRU00335"/>
    </source>
</evidence>
<gene>
    <name evidence="6" type="ORF">G0P99_19465</name>
</gene>
<keyword evidence="1" id="KW-0805">Transcription regulation</keyword>
<feature type="DNA-binding region" description="H-T-H motif" evidence="4">
    <location>
        <begin position="26"/>
        <end position="45"/>
    </location>
</feature>
<dbReference type="PANTHER" id="PTHR47506:SF1">
    <property type="entry name" value="HTH-TYPE TRANSCRIPTIONAL REGULATOR YJDC"/>
    <property type="match status" value="1"/>
</dbReference>
<evidence type="ECO:0000259" key="5">
    <source>
        <dbReference type="PROSITE" id="PS50977"/>
    </source>
</evidence>
<keyword evidence="3" id="KW-0804">Transcription</keyword>
<dbReference type="InterPro" id="IPR001647">
    <property type="entry name" value="HTH_TetR"/>
</dbReference>
<feature type="domain" description="HTH tetR-type" evidence="5">
    <location>
        <begin position="3"/>
        <end position="63"/>
    </location>
</feature>
<evidence type="ECO:0000256" key="2">
    <source>
        <dbReference type="ARBA" id="ARBA00023125"/>
    </source>
</evidence>
<dbReference type="InterPro" id="IPR011075">
    <property type="entry name" value="TetR_C"/>
</dbReference>
<dbReference type="SUPFAM" id="SSF46689">
    <property type="entry name" value="Homeodomain-like"/>
    <property type="match status" value="1"/>
</dbReference>
<dbReference type="PANTHER" id="PTHR47506">
    <property type="entry name" value="TRANSCRIPTIONAL REGULATORY PROTEIN"/>
    <property type="match status" value="1"/>
</dbReference>
<dbReference type="Pfam" id="PF16925">
    <property type="entry name" value="TetR_C_13"/>
    <property type="match status" value="1"/>
</dbReference>
<dbReference type="Gene3D" id="1.10.357.10">
    <property type="entry name" value="Tetracycline Repressor, domain 2"/>
    <property type="match status" value="1"/>
</dbReference>
<dbReference type="PROSITE" id="PS50977">
    <property type="entry name" value="HTH_TETR_2"/>
    <property type="match status" value="1"/>
</dbReference>